<dbReference type="SUPFAM" id="SSF54427">
    <property type="entry name" value="NTF2-like"/>
    <property type="match status" value="1"/>
</dbReference>
<accession>A0A1S1LB47</accession>
<dbReference type="RefSeq" id="WP_070939002.1">
    <property type="nucleotide sequence ID" value="NZ_MAEP01000012.1"/>
</dbReference>
<dbReference type="STRING" id="948102.BKG76_19180"/>
<dbReference type="Proteomes" id="UP000179616">
    <property type="component" value="Unassembled WGS sequence"/>
</dbReference>
<protein>
    <submittedName>
        <fullName evidence="1">Serine/arginine repetitive matrix protein 1</fullName>
    </submittedName>
</protein>
<dbReference type="AlphaFoldDB" id="A0A1S1LB47"/>
<gene>
    <name evidence="1" type="ORF">BKG76_19180</name>
</gene>
<dbReference type="InterPro" id="IPR032710">
    <property type="entry name" value="NTF2-like_dom_sf"/>
</dbReference>
<name>A0A1S1LB47_9MYCO</name>
<comment type="caution">
    <text evidence="1">The sequence shown here is derived from an EMBL/GenBank/DDBJ whole genome shotgun (WGS) entry which is preliminary data.</text>
</comment>
<organism evidence="1 2">
    <name type="scientific">Mycobacteroides franklinii</name>
    <dbReference type="NCBI Taxonomy" id="948102"/>
    <lineage>
        <taxon>Bacteria</taxon>
        <taxon>Bacillati</taxon>
        <taxon>Actinomycetota</taxon>
        <taxon>Actinomycetes</taxon>
        <taxon>Mycobacteriales</taxon>
        <taxon>Mycobacteriaceae</taxon>
        <taxon>Mycobacteroides</taxon>
    </lineage>
</organism>
<evidence type="ECO:0000313" key="2">
    <source>
        <dbReference type="Proteomes" id="UP000179616"/>
    </source>
</evidence>
<proteinExistence type="predicted"/>
<reference evidence="1 2" key="1">
    <citation type="submission" date="2016-10" db="EMBL/GenBank/DDBJ databases">
        <title>Evaluation of Human, Veterinary and Environmental Mycobacterium chelonae Isolates by Core Genome Phylogenomic Analysis, Targeted Gene Comparison, and Anti-microbial Susceptibility Patterns: A Tale of Mistaken Identities.</title>
        <authorList>
            <person name="Fogelson S.B."/>
            <person name="Camus A.C."/>
            <person name="Lorenz W."/>
            <person name="Vasireddy R."/>
            <person name="Vasireddy S."/>
            <person name="Smith T."/>
            <person name="Brown-Elliott B.A."/>
            <person name="Wallace R.J.Jr."/>
            <person name="Hasan N.A."/>
            <person name="Reischl U."/>
            <person name="Sanchez S."/>
        </authorList>
    </citation>
    <scope>NUCLEOTIDE SEQUENCE [LARGE SCALE GENOMIC DNA]</scope>
    <source>
        <strain evidence="1 2">1559</strain>
    </source>
</reference>
<dbReference type="Gene3D" id="3.10.450.50">
    <property type="match status" value="1"/>
</dbReference>
<dbReference type="OrthoDB" id="1163083at2"/>
<evidence type="ECO:0000313" key="1">
    <source>
        <dbReference type="EMBL" id="OHU22565.1"/>
    </source>
</evidence>
<sequence length="144" mass="15476">MTTLDLFRAAVEARDVSALEPLFIEDARFYSPMKFSAFVGRPVVLKVFGVLLTQVFEDFRYVGELAGTAETAGGNSVESHLMVFRATVGDKQVHGIDLVQLDEAGLIQEFTVMLRPRSALDAAAQKVAAGLVAEGLLPASALAF</sequence>
<dbReference type="GeneID" id="57168941"/>
<dbReference type="EMBL" id="MLIK01000019">
    <property type="protein sequence ID" value="OHU22565.1"/>
    <property type="molecule type" value="Genomic_DNA"/>
</dbReference>